<reference evidence="3" key="1">
    <citation type="journal article" date="2022" name="Int. J. Mol. Sci.">
        <title>Draft Genome of Tanacetum Coccineum: Genomic Comparison of Closely Related Tanacetum-Family Plants.</title>
        <authorList>
            <person name="Yamashiro T."/>
            <person name="Shiraishi A."/>
            <person name="Nakayama K."/>
            <person name="Satake H."/>
        </authorList>
    </citation>
    <scope>NUCLEOTIDE SEQUENCE</scope>
</reference>
<reference evidence="3" key="2">
    <citation type="submission" date="2022-01" db="EMBL/GenBank/DDBJ databases">
        <authorList>
            <person name="Yamashiro T."/>
            <person name="Shiraishi A."/>
            <person name="Satake H."/>
            <person name="Nakayama K."/>
        </authorList>
    </citation>
    <scope>NUCLEOTIDE SEQUENCE</scope>
</reference>
<accession>A0ABQ5FA02</accession>
<evidence type="ECO:0000256" key="2">
    <source>
        <dbReference type="SAM" id="MobiDB-lite"/>
    </source>
</evidence>
<comment type="caution">
    <text evidence="3">The sequence shown here is derived from an EMBL/GenBank/DDBJ whole genome shotgun (WGS) entry which is preliminary data.</text>
</comment>
<proteinExistence type="predicted"/>
<evidence type="ECO:0000313" key="3">
    <source>
        <dbReference type="EMBL" id="GJT60101.1"/>
    </source>
</evidence>
<name>A0ABQ5FA02_9ASTR</name>
<organism evidence="3 4">
    <name type="scientific">Tanacetum coccineum</name>
    <dbReference type="NCBI Taxonomy" id="301880"/>
    <lineage>
        <taxon>Eukaryota</taxon>
        <taxon>Viridiplantae</taxon>
        <taxon>Streptophyta</taxon>
        <taxon>Embryophyta</taxon>
        <taxon>Tracheophyta</taxon>
        <taxon>Spermatophyta</taxon>
        <taxon>Magnoliopsida</taxon>
        <taxon>eudicotyledons</taxon>
        <taxon>Gunneridae</taxon>
        <taxon>Pentapetalae</taxon>
        <taxon>asterids</taxon>
        <taxon>campanulids</taxon>
        <taxon>Asterales</taxon>
        <taxon>Asteraceae</taxon>
        <taxon>Asteroideae</taxon>
        <taxon>Anthemideae</taxon>
        <taxon>Anthemidinae</taxon>
        <taxon>Tanacetum</taxon>
    </lineage>
</organism>
<gene>
    <name evidence="3" type="ORF">Tco_1003634</name>
</gene>
<feature type="compositionally biased region" description="Acidic residues" evidence="2">
    <location>
        <begin position="195"/>
        <end position="222"/>
    </location>
</feature>
<feature type="coiled-coil region" evidence="1">
    <location>
        <begin position="29"/>
        <end position="56"/>
    </location>
</feature>
<evidence type="ECO:0000256" key="1">
    <source>
        <dbReference type="SAM" id="Coils"/>
    </source>
</evidence>
<protein>
    <submittedName>
        <fullName evidence="3">Uncharacterized protein</fullName>
    </submittedName>
</protein>
<feature type="compositionally biased region" description="Pro residues" evidence="2">
    <location>
        <begin position="271"/>
        <end position="282"/>
    </location>
</feature>
<evidence type="ECO:0000313" key="4">
    <source>
        <dbReference type="Proteomes" id="UP001151760"/>
    </source>
</evidence>
<keyword evidence="4" id="KW-1185">Reference proteome</keyword>
<sequence length="468" mass="51073">MELKYQNQALKSGQHGHALKDIDEIETINIDLEHSVAKLLLENEHLNKENEHLKLTYKDLFDSILPSRAQTQVHNDSLVAFRHLRDTFSVVFGLLLTQDTVMLDFEDSTVTYTAMSSPFGELPDIGSPGVGWRQPVIQGRTHIAYVYHISPWSVCSGAVSRSNATYEDEILPAEEQPLPAAVSPTVDSPNYVPESGDDDDDEDESSDDDEDEDVDIEGEEEEHPAPSDSTTVALPAVDQAPSAEETEPFETDESAATPPPHPAYRVTARISPPPPPPPPPPYIDETSISLPPREEVEKLLAMPTPLSSPLSPWSSPLPYIPSPPLPVSSPVPVVSPSPPASPIRPLGYRVAMIRLRAEAASTSHSLHFTTNIILPSRPDANLSSGNTTFASTLLLTVRADRLEVTLPPQKRLGIVLGPRYEVEESPSAAARQTGGLRADYGFVATMDREIMRDLERGLYDLGSPTLGI</sequence>
<keyword evidence="1" id="KW-0175">Coiled coil</keyword>
<feature type="compositionally biased region" description="Acidic residues" evidence="2">
    <location>
        <begin position="244"/>
        <end position="253"/>
    </location>
</feature>
<feature type="region of interest" description="Disordered" evidence="2">
    <location>
        <begin position="175"/>
        <end position="282"/>
    </location>
</feature>
<dbReference type="EMBL" id="BQNB010017168">
    <property type="protein sequence ID" value="GJT60101.1"/>
    <property type="molecule type" value="Genomic_DNA"/>
</dbReference>
<dbReference type="Proteomes" id="UP001151760">
    <property type="component" value="Unassembled WGS sequence"/>
</dbReference>